<dbReference type="InterPro" id="IPR000719">
    <property type="entry name" value="Prot_kinase_dom"/>
</dbReference>
<dbReference type="PANTHER" id="PTHR43102">
    <property type="entry name" value="SLR1143 PROTEIN"/>
    <property type="match status" value="1"/>
</dbReference>
<feature type="region of interest" description="Disordered" evidence="4">
    <location>
        <begin position="487"/>
        <end position="524"/>
    </location>
</feature>
<name>A0A9X3EXR0_9BACT</name>
<dbReference type="SUPFAM" id="SSF56112">
    <property type="entry name" value="Protein kinase-like (PK-like)"/>
    <property type="match status" value="1"/>
</dbReference>
<dbReference type="Gene3D" id="3.30.200.20">
    <property type="entry name" value="Phosphorylase Kinase, domain 1"/>
    <property type="match status" value="1"/>
</dbReference>
<dbReference type="PROSITE" id="PS00108">
    <property type="entry name" value="PROTEIN_KINASE_ST"/>
    <property type="match status" value="1"/>
</dbReference>
<evidence type="ECO:0000256" key="1">
    <source>
        <dbReference type="ARBA" id="ARBA00022741"/>
    </source>
</evidence>
<dbReference type="CDD" id="cd14014">
    <property type="entry name" value="STKc_PknB_like"/>
    <property type="match status" value="1"/>
</dbReference>
<dbReference type="GO" id="GO:0004672">
    <property type="term" value="F:protein kinase activity"/>
    <property type="evidence" value="ECO:0007669"/>
    <property type="project" value="InterPro"/>
</dbReference>
<protein>
    <submittedName>
        <fullName evidence="6">Protein kinase</fullName>
    </submittedName>
</protein>
<evidence type="ECO:0000313" key="7">
    <source>
        <dbReference type="Proteomes" id="UP001150924"/>
    </source>
</evidence>
<dbReference type="AlphaFoldDB" id="A0A9X3EXR0"/>
<dbReference type="PROSITE" id="PS50011">
    <property type="entry name" value="PROTEIN_KINASE_DOM"/>
    <property type="match status" value="1"/>
</dbReference>
<proteinExistence type="predicted"/>
<comment type="caution">
    <text evidence="6">The sequence shown here is derived from an EMBL/GenBank/DDBJ whole genome shotgun (WGS) entry which is preliminary data.</text>
</comment>
<dbReference type="GO" id="GO:0005524">
    <property type="term" value="F:ATP binding"/>
    <property type="evidence" value="ECO:0007669"/>
    <property type="project" value="UniProtKB-UniRule"/>
</dbReference>
<dbReference type="InterPro" id="IPR011009">
    <property type="entry name" value="Kinase-like_dom_sf"/>
</dbReference>
<evidence type="ECO:0000256" key="3">
    <source>
        <dbReference type="PROSITE-ProRule" id="PRU10141"/>
    </source>
</evidence>
<evidence type="ECO:0000313" key="6">
    <source>
        <dbReference type="EMBL" id="MCY1011529.1"/>
    </source>
</evidence>
<organism evidence="6 7">
    <name type="scientific">Nannocystis pusilla</name>
    <dbReference type="NCBI Taxonomy" id="889268"/>
    <lineage>
        <taxon>Bacteria</taxon>
        <taxon>Pseudomonadati</taxon>
        <taxon>Myxococcota</taxon>
        <taxon>Polyangia</taxon>
        <taxon>Nannocystales</taxon>
        <taxon>Nannocystaceae</taxon>
        <taxon>Nannocystis</taxon>
    </lineage>
</organism>
<keyword evidence="7" id="KW-1185">Reference proteome</keyword>
<keyword evidence="2 3" id="KW-0067">ATP-binding</keyword>
<evidence type="ECO:0000256" key="2">
    <source>
        <dbReference type="ARBA" id="ARBA00022840"/>
    </source>
</evidence>
<dbReference type="SMART" id="SM00065">
    <property type="entry name" value="GAF"/>
    <property type="match status" value="1"/>
</dbReference>
<sequence>MLYPSQPTNERQRLQVLQSCGILDTEPEPAFDDIVQLATHLCNVPRAVITLTDAHRQWFKAKVGIPQQEKEAPRELSFCAHTILEPDEVMVVPDALQDPRFCDNPFTLADPPVRFYAGVPLVMEDDVVLGTLCVFDHVPHGISPRQLDSLQMLARQVTNELKLRRQLREARATTSAPPALDPALFAARSTVFSDVFTDVPLPIDTVAGRYRMGDILGVGGMGVVVSATDLQENRKVAIKFLLPNARFDQAMIERFATEARALMRVRNKHVSEILDVGNLGNGAPYIVMERLIGEDLDTCLDKRRVLPVQEALDYALQACAGVQQIHAAGLLHQDIKPSNLFLVRGEDDSVVVKVLDFGVARALPGSDPIAKPSVAPEGLTGSPQYMSPEQILQTSEADVRSDIWALGVVLYEMLAGMRPFEGLNVESICESVIVSRPKRLSVLNPQVSTELEQVVARCLKKDREKRFGSVRELAQALVAFVGRPSESSDRLVRCESIESSRPLPGAPTKTEGRGAGGRSPAQNG</sequence>
<keyword evidence="1 3" id="KW-0547">Nucleotide-binding</keyword>
<dbReference type="Proteomes" id="UP001150924">
    <property type="component" value="Unassembled WGS sequence"/>
</dbReference>
<keyword evidence="6" id="KW-0418">Kinase</keyword>
<dbReference type="InterPro" id="IPR008271">
    <property type="entry name" value="Ser/Thr_kinase_AS"/>
</dbReference>
<dbReference type="InterPro" id="IPR029016">
    <property type="entry name" value="GAF-like_dom_sf"/>
</dbReference>
<gene>
    <name evidence="6" type="ORF">OV079_39400</name>
</gene>
<dbReference type="PROSITE" id="PS00107">
    <property type="entry name" value="PROTEIN_KINASE_ATP"/>
    <property type="match status" value="1"/>
</dbReference>
<evidence type="ECO:0000256" key="4">
    <source>
        <dbReference type="SAM" id="MobiDB-lite"/>
    </source>
</evidence>
<dbReference type="RefSeq" id="WP_267774809.1">
    <property type="nucleotide sequence ID" value="NZ_JAPNKE010000002.1"/>
</dbReference>
<dbReference type="PANTHER" id="PTHR43102:SF2">
    <property type="entry name" value="GAF DOMAIN-CONTAINING PROTEIN"/>
    <property type="match status" value="1"/>
</dbReference>
<dbReference type="InterPro" id="IPR017441">
    <property type="entry name" value="Protein_kinase_ATP_BS"/>
</dbReference>
<feature type="compositionally biased region" description="Basic and acidic residues" evidence="4">
    <location>
        <begin position="487"/>
        <end position="498"/>
    </location>
</feature>
<dbReference type="InterPro" id="IPR003018">
    <property type="entry name" value="GAF"/>
</dbReference>
<dbReference type="SMART" id="SM00220">
    <property type="entry name" value="S_TKc"/>
    <property type="match status" value="1"/>
</dbReference>
<feature type="binding site" evidence="3">
    <location>
        <position position="239"/>
    </location>
    <ligand>
        <name>ATP</name>
        <dbReference type="ChEBI" id="CHEBI:30616"/>
    </ligand>
</feature>
<accession>A0A9X3EXR0</accession>
<dbReference type="Pfam" id="PF00069">
    <property type="entry name" value="Pkinase"/>
    <property type="match status" value="1"/>
</dbReference>
<dbReference type="SUPFAM" id="SSF55781">
    <property type="entry name" value="GAF domain-like"/>
    <property type="match status" value="1"/>
</dbReference>
<feature type="domain" description="Protein kinase" evidence="5">
    <location>
        <begin position="210"/>
        <end position="478"/>
    </location>
</feature>
<reference evidence="6" key="1">
    <citation type="submission" date="2022-11" db="EMBL/GenBank/DDBJ databases">
        <title>Minimal conservation of predation-associated metabolite biosynthetic gene clusters underscores biosynthetic potential of Myxococcota including descriptions for ten novel species: Archangium lansinium sp. nov., Myxococcus landrumus sp. nov., Nannocystis bai.</title>
        <authorList>
            <person name="Ahearne A."/>
            <person name="Stevens C."/>
            <person name="Phillips K."/>
        </authorList>
    </citation>
    <scope>NUCLEOTIDE SEQUENCE</scope>
    <source>
        <strain evidence="6">Na p29</strain>
    </source>
</reference>
<dbReference type="Gene3D" id="3.30.450.40">
    <property type="match status" value="1"/>
</dbReference>
<evidence type="ECO:0000259" key="5">
    <source>
        <dbReference type="PROSITE" id="PS50011"/>
    </source>
</evidence>
<dbReference type="Gene3D" id="1.10.510.10">
    <property type="entry name" value="Transferase(Phosphotransferase) domain 1"/>
    <property type="match status" value="1"/>
</dbReference>
<dbReference type="Pfam" id="PF01590">
    <property type="entry name" value="GAF"/>
    <property type="match status" value="1"/>
</dbReference>
<keyword evidence="6" id="KW-0808">Transferase</keyword>
<dbReference type="EMBL" id="JAPNKE010000002">
    <property type="protein sequence ID" value="MCY1011529.1"/>
    <property type="molecule type" value="Genomic_DNA"/>
</dbReference>